<dbReference type="GO" id="GO:0016787">
    <property type="term" value="F:hydrolase activity"/>
    <property type="evidence" value="ECO:0007669"/>
    <property type="project" value="UniProtKB-KW"/>
</dbReference>
<dbReference type="PANTHER" id="PTHR47829">
    <property type="entry name" value="HYDROLASE, PUTATIVE (AFU_ORTHOLOGUE AFUA_1G12880)-RELATED"/>
    <property type="match status" value="1"/>
</dbReference>
<keyword evidence="1" id="KW-0378">Hydrolase</keyword>
<sequence length="212" mass="22719">MTGARTAVLLDFGGVLTSSVLEAIGDFGQEVCGDRALPLRLLAADPESKRLLADREEDRIGARTFESAFAARLRAHGAELGDDGLLHALRSRLRHDSRMIGLVGTLRGAGVPVGLISNSLGTDDYAGLDLDTLFDAVAISGREGVRKPSRRLYEIACERLDVPPRDVVMVDDLRQNVEAAERLGMAGIVHREAGATTARLGHLLGLDLVQET</sequence>
<dbReference type="InterPro" id="IPR023198">
    <property type="entry name" value="PGP-like_dom2"/>
</dbReference>
<dbReference type="Gene3D" id="3.40.50.1000">
    <property type="entry name" value="HAD superfamily/HAD-like"/>
    <property type="match status" value="1"/>
</dbReference>
<dbReference type="InterPro" id="IPR023214">
    <property type="entry name" value="HAD_sf"/>
</dbReference>
<dbReference type="InterPro" id="IPR052898">
    <property type="entry name" value="ACAD10-like"/>
</dbReference>
<dbReference type="SFLD" id="SFLDS00003">
    <property type="entry name" value="Haloacid_Dehalogenase"/>
    <property type="match status" value="1"/>
</dbReference>
<proteinExistence type="predicted"/>
<dbReference type="InterPro" id="IPR036412">
    <property type="entry name" value="HAD-like_sf"/>
</dbReference>
<dbReference type="InterPro" id="IPR006439">
    <property type="entry name" value="HAD-SF_hydro_IA"/>
</dbReference>
<dbReference type="SFLD" id="SFLDG01129">
    <property type="entry name" value="C1.5:_HAD__Beta-PGM__Phosphata"/>
    <property type="match status" value="1"/>
</dbReference>
<dbReference type="Gene3D" id="1.10.150.240">
    <property type="entry name" value="Putative phosphatase, domain 2"/>
    <property type="match status" value="1"/>
</dbReference>
<name>A0ABP9QR63_9PSEU</name>
<protein>
    <submittedName>
        <fullName evidence="1">HAD-IA family hydrolase</fullName>
    </submittedName>
</protein>
<reference evidence="2" key="1">
    <citation type="journal article" date="2019" name="Int. J. Syst. Evol. Microbiol.">
        <title>The Global Catalogue of Microorganisms (GCM) 10K type strain sequencing project: providing services to taxonomists for standard genome sequencing and annotation.</title>
        <authorList>
            <consortium name="The Broad Institute Genomics Platform"/>
            <consortium name="The Broad Institute Genome Sequencing Center for Infectious Disease"/>
            <person name="Wu L."/>
            <person name="Ma J."/>
        </authorList>
    </citation>
    <scope>NUCLEOTIDE SEQUENCE [LARGE SCALE GENOMIC DNA]</scope>
    <source>
        <strain evidence="2">JCM 18054</strain>
    </source>
</reference>
<dbReference type="NCBIfam" id="TIGR01509">
    <property type="entry name" value="HAD-SF-IA-v3"/>
    <property type="match status" value="1"/>
</dbReference>
<dbReference type="Pfam" id="PF00702">
    <property type="entry name" value="Hydrolase"/>
    <property type="match status" value="1"/>
</dbReference>
<dbReference type="EMBL" id="BAABIB010000075">
    <property type="protein sequence ID" value="GAA5165619.1"/>
    <property type="molecule type" value="Genomic_DNA"/>
</dbReference>
<dbReference type="PANTHER" id="PTHR47829:SF1">
    <property type="entry name" value="HAD FAMILY PHOSPHATASE"/>
    <property type="match status" value="1"/>
</dbReference>
<keyword evidence="2" id="KW-1185">Reference proteome</keyword>
<evidence type="ECO:0000313" key="1">
    <source>
        <dbReference type="EMBL" id="GAA5165619.1"/>
    </source>
</evidence>
<evidence type="ECO:0000313" key="2">
    <source>
        <dbReference type="Proteomes" id="UP001500192"/>
    </source>
</evidence>
<dbReference type="Proteomes" id="UP001500192">
    <property type="component" value="Unassembled WGS sequence"/>
</dbReference>
<gene>
    <name evidence="1" type="ORF">GCM10023214_36930</name>
</gene>
<dbReference type="RefSeq" id="WP_346054323.1">
    <property type="nucleotide sequence ID" value="NZ_BAABIB010000075.1"/>
</dbReference>
<organism evidence="1 2">
    <name type="scientific">Amycolatopsis dongchuanensis</name>
    <dbReference type="NCBI Taxonomy" id="1070866"/>
    <lineage>
        <taxon>Bacteria</taxon>
        <taxon>Bacillati</taxon>
        <taxon>Actinomycetota</taxon>
        <taxon>Actinomycetes</taxon>
        <taxon>Pseudonocardiales</taxon>
        <taxon>Pseudonocardiaceae</taxon>
        <taxon>Amycolatopsis</taxon>
    </lineage>
</organism>
<comment type="caution">
    <text evidence="1">The sequence shown here is derived from an EMBL/GenBank/DDBJ whole genome shotgun (WGS) entry which is preliminary data.</text>
</comment>
<dbReference type="SUPFAM" id="SSF56784">
    <property type="entry name" value="HAD-like"/>
    <property type="match status" value="1"/>
</dbReference>
<accession>A0ABP9QR63</accession>
<dbReference type="NCBIfam" id="TIGR01549">
    <property type="entry name" value="HAD-SF-IA-v1"/>
    <property type="match status" value="1"/>
</dbReference>